<dbReference type="OrthoDB" id="4257766at2"/>
<dbReference type="AlphaFoldDB" id="A0A5N8VJ64"/>
<proteinExistence type="predicted"/>
<dbReference type="Proteomes" id="UP000325849">
    <property type="component" value="Unassembled WGS sequence"/>
</dbReference>
<reference evidence="2 3" key="1">
    <citation type="submission" date="2019-07" db="EMBL/GenBank/DDBJ databases">
        <title>New species of Amycolatopsis and Streptomyces.</title>
        <authorList>
            <person name="Duangmal K."/>
            <person name="Teo W.F.A."/>
            <person name="Lipun K."/>
        </authorList>
    </citation>
    <scope>NUCLEOTIDE SEQUENCE [LARGE SCALE GENOMIC DNA]</scope>
    <source>
        <strain evidence="2 3">NBRC 109810</strain>
    </source>
</reference>
<evidence type="ECO:0000313" key="2">
    <source>
        <dbReference type="EMBL" id="MPY34005.1"/>
    </source>
</evidence>
<evidence type="ECO:0000256" key="1">
    <source>
        <dbReference type="SAM" id="MobiDB-lite"/>
    </source>
</evidence>
<feature type="region of interest" description="Disordered" evidence="1">
    <location>
        <begin position="1"/>
        <end position="39"/>
    </location>
</feature>
<keyword evidence="3" id="KW-1185">Reference proteome</keyword>
<feature type="compositionally biased region" description="Low complexity" evidence="1">
    <location>
        <begin position="122"/>
        <end position="143"/>
    </location>
</feature>
<feature type="region of interest" description="Disordered" evidence="1">
    <location>
        <begin position="111"/>
        <end position="146"/>
    </location>
</feature>
<dbReference type="EMBL" id="VJZD01000096">
    <property type="protein sequence ID" value="MPY34005.1"/>
    <property type="molecule type" value="Genomic_DNA"/>
</dbReference>
<organism evidence="2 3">
    <name type="scientific">Streptomyces adustus</name>
    <dbReference type="NCBI Taxonomy" id="1609272"/>
    <lineage>
        <taxon>Bacteria</taxon>
        <taxon>Bacillati</taxon>
        <taxon>Actinomycetota</taxon>
        <taxon>Actinomycetes</taxon>
        <taxon>Kitasatosporales</taxon>
        <taxon>Streptomycetaceae</taxon>
        <taxon>Streptomyces</taxon>
    </lineage>
</organism>
<evidence type="ECO:0000313" key="3">
    <source>
        <dbReference type="Proteomes" id="UP000325849"/>
    </source>
</evidence>
<accession>A0A5N8VJ64</accession>
<sequence>MRQGTGHGRRGAPRGGRPPGVRPTERATAPPRGPRSPARGAHRFTAYAAAVHGAAVCGTALLLAAGAAPASAAPSASDERDVQLVYCLADAHRDDLVAAAVALGLLVPGSTAGQDSVQPVRPAGSVGPSGAAGSVGPSASAGAVGSGGRMTLRQWAGRRTDDFTRACAALMAAAADSGGPAAQGSGAEDGWFETFLKGLPALAAGALLTLGGQFSERVSSERRLSRQRLRTDEAAFRGAARTYLTAYESDPEADHAVVLSTREALAGTLFRIPGPAARRRAAALAVERLPLAGPLPASREGVVLGSEGRAREAREAGEAVDLVLRTVSDLDRGVAHWALRTVVEWRAGRTAPGAAV</sequence>
<gene>
    <name evidence="2" type="ORF">FNH09_22990</name>
</gene>
<protein>
    <submittedName>
        <fullName evidence="2">Uncharacterized protein</fullName>
    </submittedName>
</protein>
<comment type="caution">
    <text evidence="2">The sequence shown here is derived from an EMBL/GenBank/DDBJ whole genome shotgun (WGS) entry which is preliminary data.</text>
</comment>
<dbReference type="RefSeq" id="WP_152891004.1">
    <property type="nucleotide sequence ID" value="NZ_VJZD01000096.1"/>
</dbReference>
<name>A0A5N8VJ64_9ACTN</name>
<feature type="compositionally biased region" description="Low complexity" evidence="1">
    <location>
        <begin position="26"/>
        <end position="39"/>
    </location>
</feature>